<comment type="caution">
    <text evidence="1">The sequence shown here is derived from an EMBL/GenBank/DDBJ whole genome shotgun (WGS) entry which is preliminary data.</text>
</comment>
<gene>
    <name evidence="1" type="ORF">MJO28_009008</name>
</gene>
<sequence length="170" mass="19138">MYLLMLVIVMRLVSSQKMKRTMLPNCPVQDILVADKVIQSHAVTKIKDGVLSKKQGSHLTTSDFSLVMQAILLQAHQEEVKFSVVLVDPHPAYKAKNPLNFLSTVVSSLSSLNMRPSDRRKTQQNLTNCLHLTIKYATNFIPPSIQVPMHLTNLAVIQCYKSGRHYNGDH</sequence>
<keyword evidence="2" id="KW-1185">Reference proteome</keyword>
<evidence type="ECO:0000313" key="2">
    <source>
        <dbReference type="Proteomes" id="UP001060170"/>
    </source>
</evidence>
<reference evidence="2" key="1">
    <citation type="journal article" date="2018" name="BMC Genomics">
        <title>Genomic insights into host adaptation between the wheat stripe rust pathogen (Puccinia striiformis f. sp. tritici) and the barley stripe rust pathogen (Puccinia striiformis f. sp. hordei).</title>
        <authorList>
            <person name="Xia C."/>
            <person name="Wang M."/>
            <person name="Yin C."/>
            <person name="Cornejo O.E."/>
            <person name="Hulbert S.H."/>
            <person name="Chen X."/>
        </authorList>
    </citation>
    <scope>NUCLEOTIDE SEQUENCE [LARGE SCALE GENOMIC DNA]</scope>
    <source>
        <strain evidence="2">93-210</strain>
    </source>
</reference>
<accession>A0ACC0EEC4</accession>
<organism evidence="1 2">
    <name type="scientific">Puccinia striiformis f. sp. tritici</name>
    <dbReference type="NCBI Taxonomy" id="168172"/>
    <lineage>
        <taxon>Eukaryota</taxon>
        <taxon>Fungi</taxon>
        <taxon>Dikarya</taxon>
        <taxon>Basidiomycota</taxon>
        <taxon>Pucciniomycotina</taxon>
        <taxon>Pucciniomycetes</taxon>
        <taxon>Pucciniales</taxon>
        <taxon>Pucciniaceae</taxon>
        <taxon>Puccinia</taxon>
    </lineage>
</organism>
<reference evidence="1 2" key="3">
    <citation type="journal article" date="2022" name="Microbiol. Spectr.">
        <title>Folding features and dynamics of 3D genome architecture in plant fungal pathogens.</title>
        <authorList>
            <person name="Xia C."/>
        </authorList>
    </citation>
    <scope>NUCLEOTIDE SEQUENCE [LARGE SCALE GENOMIC DNA]</scope>
    <source>
        <strain evidence="1 2">93-210</strain>
    </source>
</reference>
<name>A0ACC0EEC4_9BASI</name>
<reference evidence="2" key="2">
    <citation type="journal article" date="2018" name="Mol. Plant Microbe Interact.">
        <title>Genome sequence resources for the wheat stripe rust pathogen (Puccinia striiformis f. sp. tritici) and the barley stripe rust pathogen (Puccinia striiformis f. sp. hordei).</title>
        <authorList>
            <person name="Xia C."/>
            <person name="Wang M."/>
            <person name="Yin C."/>
            <person name="Cornejo O.E."/>
            <person name="Hulbert S.H."/>
            <person name="Chen X."/>
        </authorList>
    </citation>
    <scope>NUCLEOTIDE SEQUENCE [LARGE SCALE GENOMIC DNA]</scope>
    <source>
        <strain evidence="2">93-210</strain>
    </source>
</reference>
<dbReference type="Proteomes" id="UP001060170">
    <property type="component" value="Chromosome 8"/>
</dbReference>
<dbReference type="EMBL" id="CM045872">
    <property type="protein sequence ID" value="KAI7950187.1"/>
    <property type="molecule type" value="Genomic_DNA"/>
</dbReference>
<evidence type="ECO:0000313" key="1">
    <source>
        <dbReference type="EMBL" id="KAI7950187.1"/>
    </source>
</evidence>
<proteinExistence type="predicted"/>
<protein>
    <submittedName>
        <fullName evidence="1">Uncharacterized protein</fullName>
    </submittedName>
</protein>